<dbReference type="GO" id="GO:0080120">
    <property type="term" value="P:CAAX-box protein maturation"/>
    <property type="evidence" value="ECO:0007669"/>
    <property type="project" value="UniProtKB-ARBA"/>
</dbReference>
<protein>
    <recommendedName>
        <fullName evidence="3">CAAX prenyl protease 2/Lysostaphin resistance protein A-like domain-containing protein</fullName>
    </recommendedName>
</protein>
<keyword evidence="2" id="KW-1133">Transmembrane helix</keyword>
<comment type="similarity">
    <text evidence="1">Belongs to the UPF0177 family.</text>
</comment>
<feature type="domain" description="CAAX prenyl protease 2/Lysostaphin resistance protein A-like" evidence="3">
    <location>
        <begin position="122"/>
        <end position="207"/>
    </location>
</feature>
<dbReference type="Pfam" id="PF02517">
    <property type="entry name" value="Rce1-like"/>
    <property type="match status" value="1"/>
</dbReference>
<evidence type="ECO:0000256" key="1">
    <source>
        <dbReference type="ARBA" id="ARBA00009067"/>
    </source>
</evidence>
<keyword evidence="5" id="KW-1185">Reference proteome</keyword>
<name>I7LAV7_9LACO</name>
<accession>I7LAV7</accession>
<feature type="transmembrane region" description="Helical" evidence="2">
    <location>
        <begin position="79"/>
        <end position="99"/>
    </location>
</feature>
<feature type="transmembrane region" description="Helical" evidence="2">
    <location>
        <begin position="179"/>
        <end position="198"/>
    </location>
</feature>
<dbReference type="GO" id="GO:0004175">
    <property type="term" value="F:endopeptidase activity"/>
    <property type="evidence" value="ECO:0007669"/>
    <property type="project" value="UniProtKB-ARBA"/>
</dbReference>
<dbReference type="AlphaFoldDB" id="I7LAV7"/>
<evidence type="ECO:0000313" key="4">
    <source>
        <dbReference type="EMBL" id="CCI85011.1"/>
    </source>
</evidence>
<comment type="caution">
    <text evidence="4">The sequence shown here is derived from an EMBL/GenBank/DDBJ whole genome shotgun (WGS) entry which is preliminary data.</text>
</comment>
<dbReference type="RefSeq" id="WP_009559561.1">
    <property type="nucleotide sequence ID" value="NZ_AYZN01000015.1"/>
</dbReference>
<gene>
    <name evidence="4" type="ORF">BN53_02725</name>
</gene>
<dbReference type="STRING" id="1423790.BN53_02725"/>
<dbReference type="InterPro" id="IPR003675">
    <property type="entry name" value="Rce1/LyrA-like_dom"/>
</dbReference>
<evidence type="ECO:0000313" key="5">
    <source>
        <dbReference type="Proteomes" id="UP000009311"/>
    </source>
</evidence>
<evidence type="ECO:0000256" key="2">
    <source>
        <dbReference type="SAM" id="Phobius"/>
    </source>
</evidence>
<dbReference type="EMBL" id="CAKD01000016">
    <property type="protein sequence ID" value="CCI85011.1"/>
    <property type="molecule type" value="Genomic_DNA"/>
</dbReference>
<dbReference type="eggNOG" id="ENOG503294Z">
    <property type="taxonomic scope" value="Bacteria"/>
</dbReference>
<keyword evidence="2" id="KW-0472">Membrane</keyword>
<dbReference type="Proteomes" id="UP000009311">
    <property type="component" value="Unassembled WGS sequence"/>
</dbReference>
<dbReference type="OrthoDB" id="2326057at2"/>
<proteinExistence type="inferred from homology"/>
<feature type="transmembrane region" description="Helical" evidence="2">
    <location>
        <begin position="157"/>
        <end position="173"/>
    </location>
</feature>
<feature type="transmembrane region" description="Helical" evidence="2">
    <location>
        <begin position="37"/>
        <end position="58"/>
    </location>
</feature>
<evidence type="ECO:0000259" key="3">
    <source>
        <dbReference type="Pfam" id="PF02517"/>
    </source>
</evidence>
<keyword evidence="2" id="KW-0812">Transmembrane</keyword>
<feature type="transmembrane region" description="Helical" evidence="2">
    <location>
        <begin position="122"/>
        <end position="150"/>
    </location>
</feature>
<organism evidence="4 5">
    <name type="scientific">Lactobacillus pasteurii DSM 23907 = CRBIP 24.76</name>
    <dbReference type="NCBI Taxonomy" id="1423790"/>
    <lineage>
        <taxon>Bacteria</taxon>
        <taxon>Bacillati</taxon>
        <taxon>Bacillota</taxon>
        <taxon>Bacilli</taxon>
        <taxon>Lactobacillales</taxon>
        <taxon>Lactobacillaceae</taxon>
        <taxon>Lactobacillus</taxon>
    </lineage>
</organism>
<feature type="transmembrane region" description="Helical" evidence="2">
    <location>
        <begin position="12"/>
        <end position="31"/>
    </location>
</feature>
<sequence>MNTPSSREGNLIRYIVYLIGYFMVIGTMKLVMGNSPLRVWDIILYGLVTSMVLLLYVYRFGREQRFFERANSLPWLGDFGLTISITLGIVASRILVMYLQTQGKIPVYSFSTIYLKHESTSLFWYLMIAQGIVLPILQEFLATGFLFNYLFRDNTRAVAVLGIVVSGILFSLFNFQGSIALFLVNVAYGMVYAWIYLYTQTLRMPMYLATLSGVLTIIMI</sequence>
<reference evidence="4 5" key="1">
    <citation type="submission" date="2012-06" db="EMBL/GenBank/DDBJ databases">
        <title>Draft Genome Sequence of Lactobacillus pasteurii CRBIP 24.76T.</title>
        <authorList>
            <person name="Cousin S."/>
            <person name="Bouchier C."/>
            <person name="Loux V."/>
            <person name="Ma L."/>
            <person name="Creno S."/>
            <person name="Bizet C."/>
            <person name="Clermont D."/>
        </authorList>
    </citation>
    <scope>NUCLEOTIDE SEQUENCE [LARGE SCALE GENOMIC DNA]</scope>
    <source>
        <strain evidence="5">CRBIP 24.76T</strain>
    </source>
</reference>